<sequence>MPINSDRAKPANNQEPSGGSRSSLWRREPGVAGSLALALSALVTLAIITGQPIALIAQGIVAIIGAIAALATGNARK</sequence>
<reference evidence="4" key="1">
    <citation type="journal article" date="2019" name="Int. J. Syst. Evol. Microbiol.">
        <title>The Global Catalogue of Microorganisms (GCM) 10K type strain sequencing project: providing services to taxonomists for standard genome sequencing and annotation.</title>
        <authorList>
            <consortium name="The Broad Institute Genomics Platform"/>
            <consortium name="The Broad Institute Genome Sequencing Center for Infectious Disease"/>
            <person name="Wu L."/>
            <person name="Ma J."/>
        </authorList>
    </citation>
    <scope>NUCLEOTIDE SEQUENCE [LARGE SCALE GENOMIC DNA]</scope>
    <source>
        <strain evidence="4">JCM 9381</strain>
    </source>
</reference>
<organism evidence="3 4">
    <name type="scientific">Streptomyces labedae</name>
    <dbReference type="NCBI Taxonomy" id="285569"/>
    <lineage>
        <taxon>Bacteria</taxon>
        <taxon>Bacillati</taxon>
        <taxon>Actinomycetota</taxon>
        <taxon>Actinomycetes</taxon>
        <taxon>Kitasatosporales</taxon>
        <taxon>Streptomycetaceae</taxon>
        <taxon>Streptomyces</taxon>
    </lineage>
</organism>
<evidence type="ECO:0000256" key="2">
    <source>
        <dbReference type="SAM" id="Phobius"/>
    </source>
</evidence>
<keyword evidence="2" id="KW-0472">Membrane</keyword>
<comment type="caution">
    <text evidence="3">The sequence shown here is derived from an EMBL/GenBank/DDBJ whole genome shotgun (WGS) entry which is preliminary data.</text>
</comment>
<feature type="compositionally biased region" description="Polar residues" evidence="1">
    <location>
        <begin position="11"/>
        <end position="23"/>
    </location>
</feature>
<evidence type="ECO:0000313" key="4">
    <source>
        <dbReference type="Proteomes" id="UP001500728"/>
    </source>
</evidence>
<feature type="transmembrane region" description="Helical" evidence="2">
    <location>
        <begin position="55"/>
        <end position="75"/>
    </location>
</feature>
<feature type="transmembrane region" description="Helical" evidence="2">
    <location>
        <begin position="30"/>
        <end position="49"/>
    </location>
</feature>
<feature type="region of interest" description="Disordered" evidence="1">
    <location>
        <begin position="1"/>
        <end position="26"/>
    </location>
</feature>
<accession>A0ABP6QW46</accession>
<name>A0ABP6QW46_9ACTN</name>
<keyword evidence="4" id="KW-1185">Reference proteome</keyword>
<keyword evidence="2" id="KW-0812">Transmembrane</keyword>
<dbReference type="EMBL" id="BAAAUW010000006">
    <property type="protein sequence ID" value="GAA3255365.1"/>
    <property type="molecule type" value="Genomic_DNA"/>
</dbReference>
<protein>
    <submittedName>
        <fullName evidence="3">Uncharacterized protein</fullName>
    </submittedName>
</protein>
<proteinExistence type="predicted"/>
<evidence type="ECO:0000313" key="3">
    <source>
        <dbReference type="EMBL" id="GAA3255365.1"/>
    </source>
</evidence>
<evidence type="ECO:0000256" key="1">
    <source>
        <dbReference type="SAM" id="MobiDB-lite"/>
    </source>
</evidence>
<keyword evidence="2" id="KW-1133">Transmembrane helix</keyword>
<dbReference type="RefSeq" id="WP_346151661.1">
    <property type="nucleotide sequence ID" value="NZ_BAAAUW010000006.1"/>
</dbReference>
<dbReference type="Proteomes" id="UP001500728">
    <property type="component" value="Unassembled WGS sequence"/>
</dbReference>
<gene>
    <name evidence="3" type="ORF">GCM10010469_17630</name>
</gene>